<dbReference type="Gene3D" id="2.60.40.1180">
    <property type="entry name" value="Golgi alpha-mannosidase II"/>
    <property type="match status" value="1"/>
</dbReference>
<evidence type="ECO:0000259" key="7">
    <source>
        <dbReference type="Pfam" id="PF17189"/>
    </source>
</evidence>
<dbReference type="PANTHER" id="PTHR11069">
    <property type="entry name" value="GLUCOSYLCERAMIDASE"/>
    <property type="match status" value="1"/>
</dbReference>
<sequence length="799" mass="88110">MNIKAVSIPVTAAVLAQCAAAAFAAETGTQITDRTGVVDVYVNTFDEKQTIKGVGGGITWYNDWLTNSPAKAEIYDLLFKETGLDVLRIKNFYDYKDIDFERTAAADKENIESAEAAAGKEIPVLMSSWTPAARVKSNGVENGGGTIKKDENGEYMYEEYGEYYAEAVQAYRDAGVKIDYFSIQNEPDFRADYDGCELNAVESEEYAQYSKAFDAAYEAFQDLEDPPLMLGPDSMTASFTGIKNMIEPILEHGDGRLAVIGHHLYAGGSEEDPDLYVSSMNRLRDNYPDIPKWQTEYYRGNGVQTAWLISNFFVEEGGEAYIYWDTIWGPDGTLVALENPWETDTWTTEKGYKVDDKIYALAHFAKFTDGGYVMADASVDYQNSDIKAAAFMSPDEDRLVIVLTNTEYSNSDIRLNLNGYDVENSTIYLTNYQDGATDRMADKGSVGEDMTVELPAQSVMTIDITGAKGEEPDVILTGEKAPERVSEKVTAQYGTPAIDGEPDELWDSVPETRMINAAHGDHGASGVFKTMWDENNLYALVTVTDGDLDDTSENAHEQDSVEFFINESHQKLDGYEEGDAQYRVNYKNVQSFGSGTPDTENFNTAVKLTDTGYIVEAAIPLKMIQGKAGTVVGFDVQINDSHGSGVRDYILKWSDPSDNTWSSLEEIGDVEFAGAADGGKDVKVTMNGEPVKFTDCEPVIMNDRVMLPIRAVAESAGLTVDWDETKRTVGIRNSAEILDYPENTTGELRVYANGEQIVFDDQEPVIVNGRTLIPLRAAAEALGMSVDWDENTNTVIIAN</sequence>
<name>A0A9D1SFF3_9FIRM</name>
<evidence type="ECO:0000256" key="4">
    <source>
        <dbReference type="SAM" id="SignalP"/>
    </source>
</evidence>
<reference evidence="8" key="2">
    <citation type="journal article" date="2021" name="PeerJ">
        <title>Extensive microbial diversity within the chicken gut microbiome revealed by metagenomics and culture.</title>
        <authorList>
            <person name="Gilroy R."/>
            <person name="Ravi A."/>
            <person name="Getino M."/>
            <person name="Pursley I."/>
            <person name="Horton D.L."/>
            <person name="Alikhan N.F."/>
            <person name="Baker D."/>
            <person name="Gharbi K."/>
            <person name="Hall N."/>
            <person name="Watson M."/>
            <person name="Adriaenssens E.M."/>
            <person name="Foster-Nyarko E."/>
            <person name="Jarju S."/>
            <person name="Secka A."/>
            <person name="Antonio M."/>
            <person name="Oren A."/>
            <person name="Chaudhuri R.R."/>
            <person name="La Ragione R."/>
            <person name="Hildebrand F."/>
            <person name="Pallen M.J."/>
        </authorList>
    </citation>
    <scope>NUCLEOTIDE SEQUENCE</scope>
    <source>
        <strain evidence="8">USAMLcec3-3695</strain>
    </source>
</reference>
<dbReference type="InterPro" id="IPR012854">
    <property type="entry name" value="Cu_amine_oxidase-like_N"/>
</dbReference>
<keyword evidence="3" id="KW-0378">Hydrolase</keyword>
<dbReference type="Pfam" id="PF07833">
    <property type="entry name" value="Cu_amine_oxidN1"/>
    <property type="match status" value="1"/>
</dbReference>
<dbReference type="InterPro" id="IPR013780">
    <property type="entry name" value="Glyco_hydro_b"/>
</dbReference>
<feature type="chain" id="PRO_5039304932" evidence="4">
    <location>
        <begin position="25"/>
        <end position="799"/>
    </location>
</feature>
<accession>A0A9D1SFF3</accession>
<dbReference type="Proteomes" id="UP000824109">
    <property type="component" value="Unassembled WGS sequence"/>
</dbReference>
<evidence type="ECO:0000256" key="1">
    <source>
        <dbReference type="ARBA" id="ARBA00005382"/>
    </source>
</evidence>
<dbReference type="EMBL" id="DVNB01000103">
    <property type="protein sequence ID" value="HIU58161.1"/>
    <property type="molecule type" value="Genomic_DNA"/>
</dbReference>
<feature type="domain" description="Glycosyl hydrolase family 30 beta sandwich" evidence="7">
    <location>
        <begin position="382"/>
        <end position="462"/>
    </location>
</feature>
<dbReference type="GO" id="GO:0004348">
    <property type="term" value="F:glucosylceramidase activity"/>
    <property type="evidence" value="ECO:0007669"/>
    <property type="project" value="InterPro"/>
</dbReference>
<dbReference type="CDD" id="cd00005">
    <property type="entry name" value="CBM9_like_1"/>
    <property type="match status" value="1"/>
</dbReference>
<dbReference type="Gene3D" id="3.30.457.10">
    <property type="entry name" value="Copper amine oxidase-like, N-terminal domain"/>
    <property type="match status" value="1"/>
</dbReference>
<feature type="domain" description="Copper amine oxidase-like N-terminal" evidence="6">
    <location>
        <begin position="686"/>
        <end position="797"/>
    </location>
</feature>
<dbReference type="GO" id="GO:0016052">
    <property type="term" value="P:carbohydrate catabolic process"/>
    <property type="evidence" value="ECO:0007669"/>
    <property type="project" value="InterPro"/>
</dbReference>
<dbReference type="SUPFAM" id="SSF49344">
    <property type="entry name" value="CBD9-like"/>
    <property type="match status" value="1"/>
</dbReference>
<reference evidence="8" key="1">
    <citation type="submission" date="2020-10" db="EMBL/GenBank/DDBJ databases">
        <authorList>
            <person name="Gilroy R."/>
        </authorList>
    </citation>
    <scope>NUCLEOTIDE SEQUENCE</scope>
    <source>
        <strain evidence="8">USAMLcec3-3695</strain>
    </source>
</reference>
<dbReference type="GO" id="GO:0030246">
    <property type="term" value="F:carbohydrate binding"/>
    <property type="evidence" value="ECO:0007669"/>
    <property type="project" value="InterPro"/>
</dbReference>
<dbReference type="InterPro" id="IPR036582">
    <property type="entry name" value="Mao_N_sf"/>
</dbReference>
<dbReference type="Pfam" id="PF17189">
    <property type="entry name" value="Glyco_hydro_30C"/>
    <property type="match status" value="1"/>
</dbReference>
<dbReference type="InterPro" id="IPR017853">
    <property type="entry name" value="GH"/>
</dbReference>
<gene>
    <name evidence="8" type="ORF">IAA61_10205</name>
</gene>
<proteinExistence type="inferred from homology"/>
<evidence type="ECO:0000259" key="6">
    <source>
        <dbReference type="Pfam" id="PF07833"/>
    </source>
</evidence>
<keyword evidence="2 4" id="KW-0732">Signal</keyword>
<comment type="caution">
    <text evidence="8">The sequence shown here is derived from an EMBL/GenBank/DDBJ whole genome shotgun (WGS) entry which is preliminary data.</text>
</comment>
<dbReference type="GO" id="GO:0006665">
    <property type="term" value="P:sphingolipid metabolic process"/>
    <property type="evidence" value="ECO:0007669"/>
    <property type="project" value="InterPro"/>
</dbReference>
<evidence type="ECO:0000313" key="8">
    <source>
        <dbReference type="EMBL" id="HIU58161.1"/>
    </source>
</evidence>
<dbReference type="AlphaFoldDB" id="A0A9D1SFF3"/>
<dbReference type="InterPro" id="IPR001139">
    <property type="entry name" value="Glyco_hydro_30"/>
</dbReference>
<evidence type="ECO:0000256" key="2">
    <source>
        <dbReference type="ARBA" id="ARBA00022729"/>
    </source>
</evidence>
<dbReference type="SUPFAM" id="SSF55383">
    <property type="entry name" value="Copper amine oxidase, domain N"/>
    <property type="match status" value="1"/>
</dbReference>
<comment type="similarity">
    <text evidence="1">Belongs to the glycosyl hydrolase 30 family.</text>
</comment>
<dbReference type="InterPro" id="IPR010502">
    <property type="entry name" value="Carb-bd_dom_fam9"/>
</dbReference>
<dbReference type="SUPFAM" id="SSF51445">
    <property type="entry name" value="(Trans)glycosidases"/>
    <property type="match status" value="1"/>
</dbReference>
<dbReference type="GO" id="GO:0016020">
    <property type="term" value="C:membrane"/>
    <property type="evidence" value="ECO:0007669"/>
    <property type="project" value="GOC"/>
</dbReference>
<feature type="signal peptide" evidence="4">
    <location>
        <begin position="1"/>
        <end position="24"/>
    </location>
</feature>
<dbReference type="Gene3D" id="2.60.40.1190">
    <property type="match status" value="1"/>
</dbReference>
<dbReference type="Pfam" id="PF06452">
    <property type="entry name" value="CBM9_1"/>
    <property type="match status" value="1"/>
</dbReference>
<feature type="domain" description="Carbohydrate-binding" evidence="5">
    <location>
        <begin position="498"/>
        <end position="672"/>
    </location>
</feature>
<evidence type="ECO:0000259" key="5">
    <source>
        <dbReference type="Pfam" id="PF06452"/>
    </source>
</evidence>
<evidence type="ECO:0000256" key="3">
    <source>
        <dbReference type="ARBA" id="ARBA00022801"/>
    </source>
</evidence>
<dbReference type="Gene3D" id="3.20.20.80">
    <property type="entry name" value="Glycosidases"/>
    <property type="match status" value="1"/>
</dbReference>
<dbReference type="InterPro" id="IPR033452">
    <property type="entry name" value="GH30_C"/>
</dbReference>
<dbReference type="SUPFAM" id="SSF51011">
    <property type="entry name" value="Glycosyl hydrolase domain"/>
    <property type="match status" value="1"/>
</dbReference>
<dbReference type="PANTHER" id="PTHR11069:SF38">
    <property type="entry name" value="GLUCURONOXYLANASE XYNC"/>
    <property type="match status" value="1"/>
</dbReference>
<protein>
    <submittedName>
        <fullName evidence="8">Uncharacterized protein</fullName>
    </submittedName>
</protein>
<organism evidence="8 9">
    <name type="scientific">Candidatus Ornithomonoglobus merdipullorum</name>
    <dbReference type="NCBI Taxonomy" id="2840895"/>
    <lineage>
        <taxon>Bacteria</taxon>
        <taxon>Bacillati</taxon>
        <taxon>Bacillota</taxon>
        <taxon>Clostridia</taxon>
        <taxon>Candidatus Ornithomonoglobus</taxon>
    </lineage>
</organism>
<evidence type="ECO:0000313" key="9">
    <source>
        <dbReference type="Proteomes" id="UP000824109"/>
    </source>
</evidence>